<name>A0A0C9V2N6_SPHS4</name>
<reference evidence="2 3" key="1">
    <citation type="submission" date="2014-06" db="EMBL/GenBank/DDBJ databases">
        <title>Evolutionary Origins and Diversification of the Mycorrhizal Mutualists.</title>
        <authorList>
            <consortium name="DOE Joint Genome Institute"/>
            <consortium name="Mycorrhizal Genomics Consortium"/>
            <person name="Kohler A."/>
            <person name="Kuo A."/>
            <person name="Nagy L.G."/>
            <person name="Floudas D."/>
            <person name="Copeland A."/>
            <person name="Barry K.W."/>
            <person name="Cichocki N."/>
            <person name="Veneault-Fourrey C."/>
            <person name="LaButti K."/>
            <person name="Lindquist E.A."/>
            <person name="Lipzen A."/>
            <person name="Lundell T."/>
            <person name="Morin E."/>
            <person name="Murat C."/>
            <person name="Riley R."/>
            <person name="Ohm R."/>
            <person name="Sun H."/>
            <person name="Tunlid A."/>
            <person name="Henrissat B."/>
            <person name="Grigoriev I.V."/>
            <person name="Hibbett D.S."/>
            <person name="Martin F."/>
        </authorList>
    </citation>
    <scope>NUCLEOTIDE SEQUENCE [LARGE SCALE GENOMIC DNA]</scope>
    <source>
        <strain evidence="2 3">SS14</strain>
    </source>
</reference>
<organism evidence="2 3">
    <name type="scientific">Sphaerobolus stellatus (strain SS14)</name>
    <dbReference type="NCBI Taxonomy" id="990650"/>
    <lineage>
        <taxon>Eukaryota</taxon>
        <taxon>Fungi</taxon>
        <taxon>Dikarya</taxon>
        <taxon>Basidiomycota</taxon>
        <taxon>Agaricomycotina</taxon>
        <taxon>Agaricomycetes</taxon>
        <taxon>Phallomycetidae</taxon>
        <taxon>Geastrales</taxon>
        <taxon>Sphaerobolaceae</taxon>
        <taxon>Sphaerobolus</taxon>
    </lineage>
</organism>
<proteinExistence type="predicted"/>
<feature type="region of interest" description="Disordered" evidence="1">
    <location>
        <begin position="1"/>
        <end position="23"/>
    </location>
</feature>
<accession>A0A0C9V2N6</accession>
<dbReference type="HOGENOM" id="CLU_1441897_0_0_1"/>
<sequence>MDDIPLQIPGPLEGEGDTDHLRNSHEAPESTYVVYHHASFPPTSSAVLPLLNAADRLSDQNITARILPHGSPKHISRWIPGAEDLEPSHNGLLHHRKAAALWTRMPLPNEEGSLRFVVATGRPTGQTRHLQQRKEHNRCEGFSGSAAPDSNIRTHAILCRYISKAEGMSTLGLEGSDLDSTTTRKPAN</sequence>
<protein>
    <submittedName>
        <fullName evidence="2">Uncharacterized protein</fullName>
    </submittedName>
</protein>
<gene>
    <name evidence="2" type="ORF">M422DRAFT_266530</name>
</gene>
<evidence type="ECO:0000313" key="2">
    <source>
        <dbReference type="EMBL" id="KIJ31780.1"/>
    </source>
</evidence>
<keyword evidence="3" id="KW-1185">Reference proteome</keyword>
<evidence type="ECO:0000256" key="1">
    <source>
        <dbReference type="SAM" id="MobiDB-lite"/>
    </source>
</evidence>
<evidence type="ECO:0000313" key="3">
    <source>
        <dbReference type="Proteomes" id="UP000054279"/>
    </source>
</evidence>
<dbReference type="EMBL" id="KN837237">
    <property type="protein sequence ID" value="KIJ31780.1"/>
    <property type="molecule type" value="Genomic_DNA"/>
</dbReference>
<dbReference type="AlphaFoldDB" id="A0A0C9V2N6"/>
<dbReference type="Proteomes" id="UP000054279">
    <property type="component" value="Unassembled WGS sequence"/>
</dbReference>